<organism evidence="1 2">
    <name type="scientific">Candidatus Methanogaster sp</name>
    <dbReference type="NCBI Taxonomy" id="3386292"/>
    <lineage>
        <taxon>Archaea</taxon>
        <taxon>Methanobacteriati</taxon>
        <taxon>Methanobacteriota</taxon>
        <taxon>Stenosarchaea group</taxon>
        <taxon>Methanomicrobia</taxon>
        <taxon>Methanosarcinales</taxon>
        <taxon>ANME-2 cluster</taxon>
        <taxon>Candidatus Methanogasteraceae</taxon>
        <taxon>Candidatus Methanogaster</taxon>
    </lineage>
</organism>
<evidence type="ECO:0000313" key="2">
    <source>
        <dbReference type="Proteomes" id="UP000248329"/>
    </source>
</evidence>
<reference evidence="1" key="1">
    <citation type="submission" date="2018-01" db="EMBL/GenBank/DDBJ databases">
        <authorList>
            <person name="Krukenberg V."/>
        </authorList>
    </citation>
    <scope>NUCLEOTIDE SEQUENCE</scope>
    <source>
        <strain evidence="1">E20ANME2</strain>
    </source>
</reference>
<name>A0AC61KYX8_9EURY</name>
<comment type="caution">
    <text evidence="1">The sequence shown here is derived from an EMBL/GenBank/DDBJ whole genome shotgun (WGS) entry which is preliminary data.</text>
</comment>
<gene>
    <name evidence="1" type="ORF">C4B59_14855</name>
</gene>
<proteinExistence type="predicted"/>
<accession>A0AC61KYX8</accession>
<evidence type="ECO:0000313" key="1">
    <source>
        <dbReference type="EMBL" id="PXF57631.1"/>
    </source>
</evidence>
<dbReference type="EMBL" id="PQXF01000054">
    <property type="protein sequence ID" value="PXF57631.1"/>
    <property type="molecule type" value="Genomic_DNA"/>
</dbReference>
<dbReference type="Proteomes" id="UP000248329">
    <property type="component" value="Unassembled WGS sequence"/>
</dbReference>
<sequence>MCREAATILCEIFGKPAVEPLIDALKDKNMVVRANAAYILGEIGDERAVEPWYVKVPKTVATAAILKLLIRSDSSADHSKNNEHSICTTRSRL</sequence>
<protein>
    <submittedName>
        <fullName evidence="1">Uncharacterized protein</fullName>
    </submittedName>
</protein>